<keyword evidence="11" id="KW-0560">Oxidoreductase</keyword>
<evidence type="ECO:0000256" key="3">
    <source>
        <dbReference type="ARBA" id="ARBA00012293"/>
    </source>
</evidence>
<dbReference type="GO" id="GO:0046872">
    <property type="term" value="F:metal ion binding"/>
    <property type="evidence" value="ECO:0007669"/>
    <property type="project" value="UniProtKB-KW"/>
</dbReference>
<evidence type="ECO:0000256" key="1">
    <source>
        <dbReference type="ARBA" id="ARBA00001954"/>
    </source>
</evidence>
<dbReference type="KEGG" id="meso:BSQ44_15340"/>
<evidence type="ECO:0000256" key="11">
    <source>
        <dbReference type="RuleBase" id="RU003682"/>
    </source>
</evidence>
<protein>
    <recommendedName>
        <fullName evidence="5">2-oxoglutarate-dependent ethylene/succinate-forming enzyme</fullName>
        <ecNumber evidence="4">1.13.12.19</ecNumber>
        <ecNumber evidence="3">1.14.20.7</ecNumber>
    </recommendedName>
    <alternativeName>
        <fullName evidence="7">2-oxoglutarate dioxygenase (ethylene-forming)</fullName>
    </alternativeName>
    <alternativeName>
        <fullName evidence="8">2-oxoglutarate/L-arginine monooxygenase/decarboxylase (succinate-forming)</fullName>
    </alternativeName>
</protein>
<dbReference type="InterPro" id="IPR005123">
    <property type="entry name" value="Oxoglu/Fe-dep_dioxygenase_dom"/>
</dbReference>
<evidence type="ECO:0000313" key="13">
    <source>
        <dbReference type="EMBL" id="APH72578.1"/>
    </source>
</evidence>
<dbReference type="SUPFAM" id="SSF51197">
    <property type="entry name" value="Clavaminate synthase-like"/>
    <property type="match status" value="1"/>
</dbReference>
<dbReference type="PRINTS" id="PR00682">
    <property type="entry name" value="IPNSYNTHASE"/>
</dbReference>
<feature type="domain" description="Fe2OG dioxygenase" evidence="12">
    <location>
        <begin position="179"/>
        <end position="288"/>
    </location>
</feature>
<comment type="pathway">
    <text evidence="2">Alkene biosynthesis; ethylene biosynthesis via 2-oxoglutarate.</text>
</comment>
<dbReference type="GO" id="GO:0009693">
    <property type="term" value="P:ethylene biosynthetic process"/>
    <property type="evidence" value="ECO:0007669"/>
    <property type="project" value="UniProtKB-KW"/>
</dbReference>
<proteinExistence type="inferred from homology"/>
<dbReference type="Pfam" id="PF03171">
    <property type="entry name" value="2OG-FeII_Oxy"/>
    <property type="match status" value="1"/>
</dbReference>
<evidence type="ECO:0000256" key="7">
    <source>
        <dbReference type="ARBA" id="ARBA00031011"/>
    </source>
</evidence>
<dbReference type="InterPro" id="IPR050231">
    <property type="entry name" value="Iron_ascorbate_oxido_reductase"/>
</dbReference>
<comment type="catalytic activity">
    <reaction evidence="10">
        <text>L-arginine + 2-oxoglutarate + O2 = guanidine + L-glutamate 5-semialdehyde + succinate + CO2</text>
        <dbReference type="Rhea" id="RHEA:31535"/>
        <dbReference type="ChEBI" id="CHEBI:15379"/>
        <dbReference type="ChEBI" id="CHEBI:16526"/>
        <dbReference type="ChEBI" id="CHEBI:16810"/>
        <dbReference type="ChEBI" id="CHEBI:30031"/>
        <dbReference type="ChEBI" id="CHEBI:30087"/>
        <dbReference type="ChEBI" id="CHEBI:32682"/>
        <dbReference type="ChEBI" id="CHEBI:58066"/>
        <dbReference type="EC" id="1.14.20.7"/>
    </reaction>
</comment>
<accession>A0A1L3ST60</accession>
<dbReference type="InterPro" id="IPR026992">
    <property type="entry name" value="DIOX_N"/>
</dbReference>
<dbReference type="STRING" id="1670800.BSQ44_15340"/>
<name>A0A1L3ST60_9HYPH</name>
<dbReference type="EC" id="1.14.20.7" evidence="3"/>
<evidence type="ECO:0000256" key="10">
    <source>
        <dbReference type="ARBA" id="ARBA00049359"/>
    </source>
</evidence>
<keyword evidence="11" id="KW-0479">Metal-binding</keyword>
<evidence type="ECO:0000256" key="8">
    <source>
        <dbReference type="ARBA" id="ARBA00031282"/>
    </source>
</evidence>
<dbReference type="Pfam" id="PF14226">
    <property type="entry name" value="DIOX_N"/>
    <property type="match status" value="1"/>
</dbReference>
<evidence type="ECO:0000256" key="2">
    <source>
        <dbReference type="ARBA" id="ARBA00004767"/>
    </source>
</evidence>
<dbReference type="GO" id="GO:0102276">
    <property type="term" value="F:2-oxoglutarate oxygenase/decarboxylase (ethylene-forming) activity"/>
    <property type="evidence" value="ECO:0007669"/>
    <property type="project" value="UniProtKB-EC"/>
</dbReference>
<dbReference type="OrthoDB" id="21825at2"/>
<dbReference type="InterPro" id="IPR044861">
    <property type="entry name" value="IPNS-like_FE2OG_OXY"/>
</dbReference>
<evidence type="ECO:0000259" key="12">
    <source>
        <dbReference type="PROSITE" id="PS51471"/>
    </source>
</evidence>
<dbReference type="Gene3D" id="2.60.120.330">
    <property type="entry name" value="B-lactam Antibiotic, Isopenicillin N Synthase, Chain"/>
    <property type="match status" value="1"/>
</dbReference>
<dbReference type="PROSITE" id="PS51471">
    <property type="entry name" value="FE2OG_OXY"/>
    <property type="match status" value="1"/>
</dbReference>
<comment type="cofactor">
    <cofactor evidence="1">
        <name>Fe(2+)</name>
        <dbReference type="ChEBI" id="CHEBI:29033"/>
    </cofactor>
</comment>
<evidence type="ECO:0000256" key="5">
    <source>
        <dbReference type="ARBA" id="ARBA00019045"/>
    </source>
</evidence>
<dbReference type="AlphaFoldDB" id="A0A1L3ST60"/>
<evidence type="ECO:0000256" key="9">
    <source>
        <dbReference type="ARBA" id="ARBA00047725"/>
    </source>
</evidence>
<comment type="similarity">
    <text evidence="11">Belongs to the iron/ascorbate-dependent oxidoreductase family.</text>
</comment>
<dbReference type="InterPro" id="IPR027443">
    <property type="entry name" value="IPNS-like_sf"/>
</dbReference>
<dbReference type="PANTHER" id="PTHR47990">
    <property type="entry name" value="2-OXOGLUTARATE (2OG) AND FE(II)-DEPENDENT OXYGENASE SUPERFAMILY PROTEIN-RELATED"/>
    <property type="match status" value="1"/>
</dbReference>
<dbReference type="Proteomes" id="UP000182840">
    <property type="component" value="Chromosome"/>
</dbReference>
<dbReference type="EMBL" id="CP018171">
    <property type="protein sequence ID" value="APH72578.1"/>
    <property type="molecule type" value="Genomic_DNA"/>
</dbReference>
<comment type="catalytic activity">
    <reaction evidence="9">
        <text>2-oxoglutarate + O2 + 2 H(+) = ethene + 3 CO2 + H2O</text>
        <dbReference type="Rhea" id="RHEA:31523"/>
        <dbReference type="ChEBI" id="CHEBI:15377"/>
        <dbReference type="ChEBI" id="CHEBI:15378"/>
        <dbReference type="ChEBI" id="CHEBI:15379"/>
        <dbReference type="ChEBI" id="CHEBI:16526"/>
        <dbReference type="ChEBI" id="CHEBI:16810"/>
        <dbReference type="ChEBI" id="CHEBI:18153"/>
        <dbReference type="EC" id="1.13.12.19"/>
    </reaction>
</comment>
<evidence type="ECO:0000256" key="4">
    <source>
        <dbReference type="ARBA" id="ARBA00012531"/>
    </source>
</evidence>
<dbReference type="RefSeq" id="WP_072605691.1">
    <property type="nucleotide sequence ID" value="NZ_CP018171.1"/>
</dbReference>
<keyword evidence="6" id="KW-0266">Ethylene biosynthesis</keyword>
<reference evidence="14" key="1">
    <citation type="submission" date="2016-11" db="EMBL/GenBank/DDBJ databases">
        <title>Mesorhizobium oceanicum sp. nov., isolated from deep seawater in South China Sea.</title>
        <authorList>
            <person name="Fu G.-Y."/>
        </authorList>
    </citation>
    <scope>NUCLEOTIDE SEQUENCE [LARGE SCALE GENOMIC DNA]</scope>
    <source>
        <strain evidence="14">B7</strain>
    </source>
</reference>
<organism evidence="13 14">
    <name type="scientific">Aquibium oceanicum</name>
    <dbReference type="NCBI Taxonomy" id="1670800"/>
    <lineage>
        <taxon>Bacteria</taxon>
        <taxon>Pseudomonadati</taxon>
        <taxon>Pseudomonadota</taxon>
        <taxon>Alphaproteobacteria</taxon>
        <taxon>Hyphomicrobiales</taxon>
        <taxon>Phyllobacteriaceae</taxon>
        <taxon>Aquibium</taxon>
    </lineage>
</organism>
<keyword evidence="14" id="KW-1185">Reference proteome</keyword>
<keyword evidence="11" id="KW-0408">Iron</keyword>
<sequence length="329" mass="35787">MPRADFPIFDLSRFEAAGTEERAWLGGEVDAICRSTGFLAVSGHGVPQAIIDGAWSAAHDFFDLPAERKQQAKAPYPGYPYGYLGPDSEALARSKGEDTPPDLKESFNGGPLGVPEGVDDPDALAFCYAPTIWPDALAGFRDAWEAYYQAMEDLAARIMRVFAVALKLDEDFFAPTIDKPISALRALNYPQQPVPPKPGQLRAGAHTDYGSLTILLPQAGSGGLEIFTPEKVWRPVPPVPGAFVINIGDLMALWTNDRWVSTLHRVVNPAADSGGTSRRQSFAFFHQPNWHQEIACIPSCLAPGEQPKYAPVRSGPYLMGKFRSTVKAA</sequence>
<gene>
    <name evidence="13" type="ORF">BSQ44_15340</name>
</gene>
<evidence type="ECO:0000313" key="14">
    <source>
        <dbReference type="Proteomes" id="UP000182840"/>
    </source>
</evidence>
<evidence type="ECO:0000256" key="6">
    <source>
        <dbReference type="ARBA" id="ARBA00022666"/>
    </source>
</evidence>
<dbReference type="EC" id="1.13.12.19" evidence="4"/>